<dbReference type="EC" id="2.7.13.3" evidence="3"/>
<feature type="domain" description="Response regulatory" evidence="18">
    <location>
        <begin position="602"/>
        <end position="720"/>
    </location>
</feature>
<dbReference type="SMART" id="SM00388">
    <property type="entry name" value="HisKA"/>
    <property type="match status" value="1"/>
</dbReference>
<protein>
    <recommendedName>
        <fullName evidence="3">histidine kinase</fullName>
        <ecNumber evidence="3">2.7.13.3</ecNumber>
    </recommendedName>
</protein>
<feature type="transmembrane region" description="Helical" evidence="16">
    <location>
        <begin position="12"/>
        <end position="33"/>
    </location>
</feature>
<evidence type="ECO:0000256" key="7">
    <source>
        <dbReference type="ARBA" id="ARBA00022692"/>
    </source>
</evidence>
<comment type="catalytic activity">
    <reaction evidence="1">
        <text>ATP + protein L-histidine = ADP + protein N-phospho-L-histidine.</text>
        <dbReference type="EC" id="2.7.13.3"/>
    </reaction>
</comment>
<evidence type="ECO:0000259" key="19">
    <source>
        <dbReference type="PROSITE" id="PS50894"/>
    </source>
</evidence>
<evidence type="ECO:0000256" key="6">
    <source>
        <dbReference type="ARBA" id="ARBA00022679"/>
    </source>
</evidence>
<dbReference type="GO" id="GO:0000155">
    <property type="term" value="F:phosphorelay sensor kinase activity"/>
    <property type="evidence" value="ECO:0007669"/>
    <property type="project" value="InterPro"/>
</dbReference>
<dbReference type="InterPro" id="IPR001789">
    <property type="entry name" value="Sig_transdc_resp-reg_receiver"/>
</dbReference>
<dbReference type="Gene3D" id="3.30.565.10">
    <property type="entry name" value="Histidine kinase-like ATPase, C-terminal domain"/>
    <property type="match status" value="1"/>
</dbReference>
<dbReference type="InterPro" id="IPR005467">
    <property type="entry name" value="His_kinase_dom"/>
</dbReference>
<evidence type="ECO:0000313" key="20">
    <source>
        <dbReference type="EMBL" id="RCW79628.1"/>
    </source>
</evidence>
<comment type="caution">
    <text evidence="20">The sequence shown here is derived from an EMBL/GenBank/DDBJ whole genome shotgun (WGS) entry which is preliminary data.</text>
</comment>
<reference evidence="20 21" key="1">
    <citation type="submission" date="2018-07" db="EMBL/GenBank/DDBJ databases">
        <title>Genomic Encyclopedia of Type Strains, Phase III (KMG-III): the genomes of soil and plant-associated and newly described type strains.</title>
        <authorList>
            <person name="Whitman W."/>
        </authorList>
    </citation>
    <scope>NUCLEOTIDE SEQUENCE [LARGE SCALE GENOMIC DNA]</scope>
    <source>
        <strain evidence="20 21">CECT 8525</strain>
    </source>
</reference>
<sequence>MSHELQHMRERFGALLVWLLWAHVPVLALAAYWNQAMSVPAAVLAGSVLAAVYHITWLRRGTAPATRNLSAIALVGEPALLLVLFAGHPWQMDMHMYFFAMIALNIAWFDRTALIIASAATALHHLLLLYLLPYAVFPREGDLARVALHATIVALQAAILAWVSRTVRSALNRIGKMSDELVSKSVALQERTREAEEASRAKSMFLANISHEIRTPINAVLGFCHLLQRTALEPRQQDYVTKINGAGVSLLRLISDLLDFSKNEAGKLTLDIGAFDLRATIESQVHMVSESLHARDLHIAMHIADDIPPTLICDDMRISQVLLNLLSNAIKFTEAGTITVSAELLGIDGDMASIRCSVRDTGIGMTPEQQSRLFTSFTQADNSTTRRFGGTGLGLAICRQIIEQMGGWIRVESKPGEGSTFSFMLRLGIGASRTAATAQLGESLQQLRVLVVDDNPAARQITADLLAGWGMQVSTAASGAEAIGRLEAESPGERPVELLILDWKMPGMDGLTTIRAIRANPRIAVQPATLVMTAYDMGDLLVTAQGDDIGAVIGKPVDAETLLDALRQLLADRTDDAPLKADAPLTISAALPRLQPDLHGLRVLLVEDNEINREIAVELLNDAGLVVDCAEDGEIACAMISDHGTEYAAILMDVQMPRLDGIAATREIRRTWPADRLPIIAMTAHAYEAERQRCLAAGMNDHLSKPVDPAHLVRTLNHWLRTIPHVIADRVATSDAVPNAAPASAIAATLPASLPPFDIPAALHRVNGNAALLRRLIANFGDTYAATGHDLRTMIAANRGEDACRLAHSLKGVARSLELPEVPEIAENLEIRCRNEQLEDLDGMIAALEDKLAPAIDAARQLAVRHGAATPRTEPVANELQLAEARAMLREQIRRGSLSARRCFDAYAEALGLSAAARPGHPVFLALQQLDYPEALLLLEQEQDRSEAALRGRSA</sequence>
<keyword evidence="21" id="KW-1185">Reference proteome</keyword>
<dbReference type="CDD" id="cd17546">
    <property type="entry name" value="REC_hyHK_CKI1_RcsC-like"/>
    <property type="match status" value="2"/>
</dbReference>
<evidence type="ECO:0000256" key="12">
    <source>
        <dbReference type="ARBA" id="ARBA00023012"/>
    </source>
</evidence>
<feature type="transmembrane region" description="Helical" evidence="16">
    <location>
        <begin position="143"/>
        <end position="163"/>
    </location>
</feature>
<feature type="transmembrane region" description="Helical" evidence="16">
    <location>
        <begin position="116"/>
        <end position="137"/>
    </location>
</feature>
<dbReference type="OrthoDB" id="9801651at2"/>
<feature type="transmembrane region" description="Helical" evidence="16">
    <location>
        <begin position="69"/>
        <end position="88"/>
    </location>
</feature>
<keyword evidence="9" id="KW-0418">Kinase</keyword>
<dbReference type="SUPFAM" id="SSF52172">
    <property type="entry name" value="CheY-like"/>
    <property type="match status" value="2"/>
</dbReference>
<dbReference type="Gene3D" id="1.10.287.130">
    <property type="match status" value="1"/>
</dbReference>
<comment type="subcellular location">
    <subcellularLocation>
        <location evidence="2">Cell membrane</location>
        <topology evidence="2">Multi-pass membrane protein</topology>
    </subcellularLocation>
</comment>
<dbReference type="Pfam" id="PF01627">
    <property type="entry name" value="Hpt"/>
    <property type="match status" value="1"/>
</dbReference>
<dbReference type="Pfam" id="PF00512">
    <property type="entry name" value="HisKA"/>
    <property type="match status" value="1"/>
</dbReference>
<dbReference type="FunFam" id="3.30.565.10:FF:000010">
    <property type="entry name" value="Sensor histidine kinase RcsC"/>
    <property type="match status" value="1"/>
</dbReference>
<dbReference type="Pfam" id="PF02518">
    <property type="entry name" value="HATPase_c"/>
    <property type="match status" value="1"/>
</dbReference>
<organism evidence="20 21">
    <name type="scientific">Paracoccus lutimaris</name>
    <dbReference type="NCBI Taxonomy" id="1490030"/>
    <lineage>
        <taxon>Bacteria</taxon>
        <taxon>Pseudomonadati</taxon>
        <taxon>Pseudomonadota</taxon>
        <taxon>Alphaproteobacteria</taxon>
        <taxon>Rhodobacterales</taxon>
        <taxon>Paracoccaceae</taxon>
        <taxon>Paracoccus</taxon>
    </lineage>
</organism>
<dbReference type="RefSeq" id="WP_114350472.1">
    <property type="nucleotide sequence ID" value="NZ_QPJL01000024.1"/>
</dbReference>
<keyword evidence="11 16" id="KW-1133">Transmembrane helix</keyword>
<proteinExistence type="predicted"/>
<keyword evidence="4" id="KW-1003">Cell membrane</keyword>
<keyword evidence="10" id="KW-0067">ATP-binding</keyword>
<feature type="modified residue" description="4-aspartylphosphate" evidence="15">
    <location>
        <position position="502"/>
    </location>
</feature>
<dbReference type="SMART" id="SM00448">
    <property type="entry name" value="REC"/>
    <property type="match status" value="2"/>
</dbReference>
<dbReference type="InterPro" id="IPR004358">
    <property type="entry name" value="Sig_transdc_His_kin-like_C"/>
</dbReference>
<keyword evidence="13 16" id="KW-0472">Membrane</keyword>
<dbReference type="PRINTS" id="PR00344">
    <property type="entry name" value="BCTRLSENSOR"/>
</dbReference>
<evidence type="ECO:0000259" key="18">
    <source>
        <dbReference type="PROSITE" id="PS50110"/>
    </source>
</evidence>
<dbReference type="FunFam" id="1.10.287.130:FF:000004">
    <property type="entry name" value="Ethylene receptor 1"/>
    <property type="match status" value="1"/>
</dbReference>
<evidence type="ECO:0000256" key="2">
    <source>
        <dbReference type="ARBA" id="ARBA00004651"/>
    </source>
</evidence>
<keyword evidence="5 15" id="KW-0597">Phosphoprotein</keyword>
<evidence type="ECO:0000256" key="4">
    <source>
        <dbReference type="ARBA" id="ARBA00022475"/>
    </source>
</evidence>
<evidence type="ECO:0000313" key="21">
    <source>
        <dbReference type="Proteomes" id="UP000253345"/>
    </source>
</evidence>
<dbReference type="PROSITE" id="PS50109">
    <property type="entry name" value="HIS_KIN"/>
    <property type="match status" value="1"/>
</dbReference>
<evidence type="ECO:0000256" key="16">
    <source>
        <dbReference type="SAM" id="Phobius"/>
    </source>
</evidence>
<dbReference type="PANTHER" id="PTHR45339">
    <property type="entry name" value="HYBRID SIGNAL TRANSDUCTION HISTIDINE KINASE J"/>
    <property type="match status" value="1"/>
</dbReference>
<evidence type="ECO:0000259" key="17">
    <source>
        <dbReference type="PROSITE" id="PS50109"/>
    </source>
</evidence>
<feature type="domain" description="Response regulatory" evidence="18">
    <location>
        <begin position="448"/>
        <end position="570"/>
    </location>
</feature>
<evidence type="ECO:0000256" key="5">
    <source>
        <dbReference type="ARBA" id="ARBA00022553"/>
    </source>
</evidence>
<evidence type="ECO:0000256" key="8">
    <source>
        <dbReference type="ARBA" id="ARBA00022741"/>
    </source>
</evidence>
<keyword evidence="8" id="KW-0547">Nucleotide-binding</keyword>
<feature type="transmembrane region" description="Helical" evidence="16">
    <location>
        <begin position="39"/>
        <end position="57"/>
    </location>
</feature>
<feature type="modified residue" description="Phosphohistidine" evidence="14">
    <location>
        <position position="808"/>
    </location>
</feature>
<dbReference type="Pfam" id="PF00072">
    <property type="entry name" value="Response_reg"/>
    <property type="match status" value="2"/>
</dbReference>
<dbReference type="PROSITE" id="PS50894">
    <property type="entry name" value="HPT"/>
    <property type="match status" value="1"/>
</dbReference>
<keyword evidence="12" id="KW-0902">Two-component regulatory system</keyword>
<feature type="domain" description="Histidine kinase" evidence="17">
    <location>
        <begin position="208"/>
        <end position="429"/>
    </location>
</feature>
<dbReference type="CDD" id="cd16922">
    <property type="entry name" value="HATPase_EvgS-ArcB-TorS-like"/>
    <property type="match status" value="1"/>
</dbReference>
<dbReference type="InterPro" id="IPR003661">
    <property type="entry name" value="HisK_dim/P_dom"/>
</dbReference>
<dbReference type="Gene3D" id="3.40.50.2300">
    <property type="match status" value="2"/>
</dbReference>
<evidence type="ECO:0000256" key="9">
    <source>
        <dbReference type="ARBA" id="ARBA00022777"/>
    </source>
</evidence>
<feature type="modified residue" description="4-aspartylphosphate" evidence="15">
    <location>
        <position position="653"/>
    </location>
</feature>
<evidence type="ECO:0000256" key="11">
    <source>
        <dbReference type="ARBA" id="ARBA00022989"/>
    </source>
</evidence>
<evidence type="ECO:0000256" key="13">
    <source>
        <dbReference type="ARBA" id="ARBA00023136"/>
    </source>
</evidence>
<dbReference type="InterPro" id="IPR008207">
    <property type="entry name" value="Sig_transdc_His_kin_Hpt_dom"/>
</dbReference>
<dbReference type="InterPro" id="IPR003594">
    <property type="entry name" value="HATPase_dom"/>
</dbReference>
<dbReference type="SMART" id="SM00387">
    <property type="entry name" value="HATPase_c"/>
    <property type="match status" value="1"/>
</dbReference>
<dbReference type="GO" id="GO:0005524">
    <property type="term" value="F:ATP binding"/>
    <property type="evidence" value="ECO:0007669"/>
    <property type="project" value="UniProtKB-KW"/>
</dbReference>
<evidence type="ECO:0000256" key="10">
    <source>
        <dbReference type="ARBA" id="ARBA00022840"/>
    </source>
</evidence>
<dbReference type="InterPro" id="IPR036890">
    <property type="entry name" value="HATPase_C_sf"/>
</dbReference>
<feature type="domain" description="HPt" evidence="19">
    <location>
        <begin position="769"/>
        <end position="859"/>
    </location>
</feature>
<dbReference type="InterPro" id="IPR036641">
    <property type="entry name" value="HPT_dom_sf"/>
</dbReference>
<dbReference type="SUPFAM" id="SSF47226">
    <property type="entry name" value="Histidine-containing phosphotransfer domain, HPT domain"/>
    <property type="match status" value="1"/>
</dbReference>
<evidence type="ECO:0000256" key="14">
    <source>
        <dbReference type="PROSITE-ProRule" id="PRU00110"/>
    </source>
</evidence>
<accession>A0A368YJI2</accession>
<evidence type="ECO:0000256" key="1">
    <source>
        <dbReference type="ARBA" id="ARBA00000085"/>
    </source>
</evidence>
<dbReference type="SUPFAM" id="SSF55874">
    <property type="entry name" value="ATPase domain of HSP90 chaperone/DNA topoisomerase II/histidine kinase"/>
    <property type="match status" value="1"/>
</dbReference>
<dbReference type="PANTHER" id="PTHR45339:SF1">
    <property type="entry name" value="HYBRID SIGNAL TRANSDUCTION HISTIDINE KINASE J"/>
    <property type="match status" value="1"/>
</dbReference>
<evidence type="ECO:0000256" key="3">
    <source>
        <dbReference type="ARBA" id="ARBA00012438"/>
    </source>
</evidence>
<dbReference type="InterPro" id="IPR011006">
    <property type="entry name" value="CheY-like_superfamily"/>
</dbReference>
<dbReference type="AlphaFoldDB" id="A0A368YJI2"/>
<evidence type="ECO:0000256" key="15">
    <source>
        <dbReference type="PROSITE-ProRule" id="PRU00169"/>
    </source>
</evidence>
<name>A0A368YJI2_9RHOB</name>
<dbReference type="CDD" id="cd00082">
    <property type="entry name" value="HisKA"/>
    <property type="match status" value="1"/>
</dbReference>
<gene>
    <name evidence="20" type="ORF">DFP89_12420</name>
</gene>
<dbReference type="EMBL" id="QPJL01000024">
    <property type="protein sequence ID" value="RCW79628.1"/>
    <property type="molecule type" value="Genomic_DNA"/>
</dbReference>
<dbReference type="SUPFAM" id="SSF47384">
    <property type="entry name" value="Homodimeric domain of signal transducing histidine kinase"/>
    <property type="match status" value="1"/>
</dbReference>
<dbReference type="GO" id="GO:0005886">
    <property type="term" value="C:plasma membrane"/>
    <property type="evidence" value="ECO:0007669"/>
    <property type="project" value="UniProtKB-SubCell"/>
</dbReference>
<keyword evidence="7 16" id="KW-0812">Transmembrane</keyword>
<dbReference type="Proteomes" id="UP000253345">
    <property type="component" value="Unassembled WGS sequence"/>
</dbReference>
<dbReference type="Gene3D" id="1.20.120.160">
    <property type="entry name" value="HPT domain"/>
    <property type="match status" value="1"/>
</dbReference>
<dbReference type="InterPro" id="IPR036097">
    <property type="entry name" value="HisK_dim/P_sf"/>
</dbReference>
<dbReference type="PROSITE" id="PS50110">
    <property type="entry name" value="RESPONSE_REGULATORY"/>
    <property type="match status" value="2"/>
</dbReference>
<keyword evidence="6" id="KW-0808">Transferase</keyword>